<reference evidence="2" key="1">
    <citation type="journal article" date="2013" name="Proc. Natl. Acad. Sci. U.S.A.">
        <title>Genome structure and metabolic features in the red seaweed Chondrus crispus shed light on evolution of the Archaeplastida.</title>
        <authorList>
            <person name="Collen J."/>
            <person name="Porcel B."/>
            <person name="Carre W."/>
            <person name="Ball S.G."/>
            <person name="Chaparro C."/>
            <person name="Tonon T."/>
            <person name="Barbeyron T."/>
            <person name="Michel G."/>
            <person name="Noel B."/>
            <person name="Valentin K."/>
            <person name="Elias M."/>
            <person name="Artiguenave F."/>
            <person name="Arun A."/>
            <person name="Aury J.M."/>
            <person name="Barbosa-Neto J.F."/>
            <person name="Bothwell J.H."/>
            <person name="Bouget F.Y."/>
            <person name="Brillet L."/>
            <person name="Cabello-Hurtado F."/>
            <person name="Capella-Gutierrez S."/>
            <person name="Charrier B."/>
            <person name="Cladiere L."/>
            <person name="Cock J.M."/>
            <person name="Coelho S.M."/>
            <person name="Colleoni C."/>
            <person name="Czjzek M."/>
            <person name="Da Silva C."/>
            <person name="Delage L."/>
            <person name="Denoeud F."/>
            <person name="Deschamps P."/>
            <person name="Dittami S.M."/>
            <person name="Gabaldon T."/>
            <person name="Gachon C.M."/>
            <person name="Groisillier A."/>
            <person name="Herve C."/>
            <person name="Jabbari K."/>
            <person name="Katinka M."/>
            <person name="Kloareg B."/>
            <person name="Kowalczyk N."/>
            <person name="Labadie K."/>
            <person name="Leblanc C."/>
            <person name="Lopez P.J."/>
            <person name="McLachlan D.H."/>
            <person name="Meslet-Cladiere L."/>
            <person name="Moustafa A."/>
            <person name="Nehr Z."/>
            <person name="Nyvall Collen P."/>
            <person name="Panaud O."/>
            <person name="Partensky F."/>
            <person name="Poulain J."/>
            <person name="Rensing S.A."/>
            <person name="Rousvoal S."/>
            <person name="Samson G."/>
            <person name="Symeonidi A."/>
            <person name="Weissenbach J."/>
            <person name="Zambounis A."/>
            <person name="Wincker P."/>
            <person name="Boyen C."/>
        </authorList>
    </citation>
    <scope>NUCLEOTIDE SEQUENCE [LARGE SCALE GENOMIC DNA]</scope>
    <source>
        <strain evidence="2">cv. Stackhouse</strain>
    </source>
</reference>
<dbReference type="RefSeq" id="XP_005710792.1">
    <property type="nucleotide sequence ID" value="XM_005710735.1"/>
</dbReference>
<dbReference type="EMBL" id="HG002192">
    <property type="protein sequence ID" value="CDF40498.1"/>
    <property type="molecule type" value="Genomic_DNA"/>
</dbReference>
<proteinExistence type="predicted"/>
<name>R7QS11_CHOCR</name>
<sequence length="71" mass="8284">MLETSETFVRNCDRRTQSLYDDGEPQCFAQRGYRGVERDAVRSMELYERAIEKVDDVDAMLNCYVPPARCN</sequence>
<evidence type="ECO:0000313" key="2">
    <source>
        <dbReference type="Proteomes" id="UP000012073"/>
    </source>
</evidence>
<dbReference type="Proteomes" id="UP000012073">
    <property type="component" value="Unassembled WGS sequence"/>
</dbReference>
<evidence type="ECO:0000313" key="1">
    <source>
        <dbReference type="EMBL" id="CDF40498.1"/>
    </source>
</evidence>
<dbReference type="AlphaFoldDB" id="R7QS11"/>
<protein>
    <submittedName>
        <fullName evidence="1">Uncharacterized protein</fullName>
    </submittedName>
</protein>
<dbReference type="KEGG" id="ccp:CHC_T00000765001"/>
<keyword evidence="2" id="KW-1185">Reference proteome</keyword>
<gene>
    <name evidence="1" type="ORF">CHC_T00000765001</name>
</gene>
<accession>R7QS11</accession>
<dbReference type="GeneID" id="17318514"/>
<organism evidence="1 2">
    <name type="scientific">Chondrus crispus</name>
    <name type="common">Carrageen Irish moss</name>
    <name type="synonym">Polymorpha crispa</name>
    <dbReference type="NCBI Taxonomy" id="2769"/>
    <lineage>
        <taxon>Eukaryota</taxon>
        <taxon>Rhodophyta</taxon>
        <taxon>Florideophyceae</taxon>
        <taxon>Rhodymeniophycidae</taxon>
        <taxon>Gigartinales</taxon>
        <taxon>Gigartinaceae</taxon>
        <taxon>Chondrus</taxon>
    </lineage>
</organism>
<dbReference type="Gramene" id="CDF40498">
    <property type="protein sequence ID" value="CDF40498"/>
    <property type="gene ID" value="CHC_T00000765001"/>
</dbReference>